<evidence type="ECO:0000256" key="1">
    <source>
        <dbReference type="SAM" id="SignalP"/>
    </source>
</evidence>
<gene>
    <name evidence="2" type="ORF">G3I50_21120</name>
</gene>
<dbReference type="GO" id="GO:0016787">
    <property type="term" value="F:hydrolase activity"/>
    <property type="evidence" value="ECO:0007669"/>
    <property type="project" value="UniProtKB-KW"/>
</dbReference>
<protein>
    <submittedName>
        <fullName evidence="2">Metal-dependent phosphohydrolase</fullName>
    </submittedName>
</protein>
<feature type="signal peptide" evidence="1">
    <location>
        <begin position="1"/>
        <end position="28"/>
    </location>
</feature>
<keyword evidence="2" id="KW-0378">Hydrolase</keyword>
<feature type="non-terminal residue" evidence="2">
    <location>
        <position position="47"/>
    </location>
</feature>
<name>A0A7K3RZR8_9ACTN</name>
<comment type="caution">
    <text evidence="2">The sequence shown here is derived from an EMBL/GenBank/DDBJ whole genome shotgun (WGS) entry which is preliminary data.</text>
</comment>
<accession>A0A7K3RZR8</accession>
<feature type="chain" id="PRO_5029479490" evidence="1">
    <location>
        <begin position="29"/>
        <end position="47"/>
    </location>
</feature>
<dbReference type="Proteomes" id="UP000469670">
    <property type="component" value="Unassembled WGS sequence"/>
</dbReference>
<dbReference type="AlphaFoldDB" id="A0A7K3RZR8"/>
<evidence type="ECO:0000313" key="3">
    <source>
        <dbReference type="Proteomes" id="UP000469670"/>
    </source>
</evidence>
<reference evidence="2 3" key="1">
    <citation type="submission" date="2020-01" db="EMBL/GenBank/DDBJ databases">
        <title>Insect and environment-associated Actinomycetes.</title>
        <authorList>
            <person name="Currrie C."/>
            <person name="Chevrette M."/>
            <person name="Carlson C."/>
            <person name="Stubbendieck R."/>
            <person name="Wendt-Pienkowski E."/>
        </authorList>
    </citation>
    <scope>NUCLEOTIDE SEQUENCE [LARGE SCALE GENOMIC DNA]</scope>
    <source>
        <strain evidence="2 3">SID7590</strain>
    </source>
</reference>
<organism evidence="2 3">
    <name type="scientific">Streptomyces parvus</name>
    <dbReference type="NCBI Taxonomy" id="66428"/>
    <lineage>
        <taxon>Bacteria</taxon>
        <taxon>Bacillati</taxon>
        <taxon>Actinomycetota</taxon>
        <taxon>Actinomycetes</taxon>
        <taxon>Kitasatosporales</taxon>
        <taxon>Streptomycetaceae</taxon>
        <taxon>Streptomyces</taxon>
    </lineage>
</organism>
<proteinExistence type="predicted"/>
<keyword evidence="1" id="KW-0732">Signal</keyword>
<sequence>MSGTPAAARVCVLAAVLGAIWCTLPAYAADAPVPWGTAVLLAALGLA</sequence>
<dbReference type="EMBL" id="JAAGMP010000943">
    <property type="protein sequence ID" value="NEC20721.1"/>
    <property type="molecule type" value="Genomic_DNA"/>
</dbReference>
<evidence type="ECO:0000313" key="2">
    <source>
        <dbReference type="EMBL" id="NEC20721.1"/>
    </source>
</evidence>